<dbReference type="InterPro" id="IPR002833">
    <property type="entry name" value="PTH2"/>
</dbReference>
<evidence type="ECO:0000256" key="1">
    <source>
        <dbReference type="ARBA" id="ARBA00013260"/>
    </source>
</evidence>
<dbReference type="CDD" id="cd02430">
    <property type="entry name" value="PTH2"/>
    <property type="match status" value="1"/>
</dbReference>
<keyword evidence="6" id="KW-0472">Membrane</keyword>
<name>A0A9P6IQN3_9FUNG</name>
<dbReference type="AlphaFoldDB" id="A0A9P6IQN3"/>
<feature type="compositionally biased region" description="Low complexity" evidence="5">
    <location>
        <begin position="27"/>
        <end position="48"/>
    </location>
</feature>
<evidence type="ECO:0000256" key="3">
    <source>
        <dbReference type="ARBA" id="ARBA00038050"/>
    </source>
</evidence>
<comment type="catalytic activity">
    <reaction evidence="4">
        <text>an N-acyl-L-alpha-aminoacyl-tRNA + H2O = an N-acyl-L-amino acid + a tRNA + H(+)</text>
        <dbReference type="Rhea" id="RHEA:54448"/>
        <dbReference type="Rhea" id="RHEA-COMP:10123"/>
        <dbReference type="Rhea" id="RHEA-COMP:13883"/>
        <dbReference type="ChEBI" id="CHEBI:15377"/>
        <dbReference type="ChEBI" id="CHEBI:15378"/>
        <dbReference type="ChEBI" id="CHEBI:59874"/>
        <dbReference type="ChEBI" id="CHEBI:78442"/>
        <dbReference type="ChEBI" id="CHEBI:138191"/>
        <dbReference type="EC" id="3.1.1.29"/>
    </reaction>
</comment>
<dbReference type="InterPro" id="IPR023476">
    <property type="entry name" value="Pep_tRNA_hydro_II_dom_sf"/>
</dbReference>
<keyword evidence="6" id="KW-0812">Transmembrane</keyword>
<dbReference type="Proteomes" id="UP000749646">
    <property type="component" value="Unassembled WGS sequence"/>
</dbReference>
<dbReference type="OrthoDB" id="1733656at2759"/>
<dbReference type="PANTHER" id="PTHR12649">
    <property type="entry name" value="PEPTIDYL-TRNA HYDROLASE 2"/>
    <property type="match status" value="1"/>
</dbReference>
<dbReference type="EC" id="3.1.1.29" evidence="1"/>
<dbReference type="SUPFAM" id="SSF102462">
    <property type="entry name" value="Peptidyl-tRNA hydrolase II"/>
    <property type="match status" value="1"/>
</dbReference>
<evidence type="ECO:0000256" key="4">
    <source>
        <dbReference type="ARBA" id="ARBA00048707"/>
    </source>
</evidence>
<dbReference type="Gene3D" id="3.40.1490.10">
    <property type="entry name" value="Bit1"/>
    <property type="match status" value="1"/>
</dbReference>
<dbReference type="NCBIfam" id="TIGR00283">
    <property type="entry name" value="arch_pth2"/>
    <property type="match status" value="1"/>
</dbReference>
<dbReference type="FunFam" id="3.40.1490.10:FF:000001">
    <property type="entry name" value="Peptidyl-tRNA hydrolase 2"/>
    <property type="match status" value="1"/>
</dbReference>
<evidence type="ECO:0000313" key="8">
    <source>
        <dbReference type="Proteomes" id="UP000749646"/>
    </source>
</evidence>
<organism evidence="7 8">
    <name type="scientific">Modicella reniformis</name>
    <dbReference type="NCBI Taxonomy" id="1440133"/>
    <lineage>
        <taxon>Eukaryota</taxon>
        <taxon>Fungi</taxon>
        <taxon>Fungi incertae sedis</taxon>
        <taxon>Mucoromycota</taxon>
        <taxon>Mortierellomycotina</taxon>
        <taxon>Mortierellomycetes</taxon>
        <taxon>Mortierellales</taxon>
        <taxon>Mortierellaceae</taxon>
        <taxon>Modicella</taxon>
    </lineage>
</organism>
<feature type="transmembrane region" description="Helical" evidence="6">
    <location>
        <begin position="6"/>
        <end position="24"/>
    </location>
</feature>
<dbReference type="GO" id="GO:0004045">
    <property type="term" value="F:peptidyl-tRNA hydrolase activity"/>
    <property type="evidence" value="ECO:0007669"/>
    <property type="project" value="UniProtKB-EC"/>
</dbReference>
<proteinExistence type="inferred from homology"/>
<dbReference type="PANTHER" id="PTHR12649:SF11">
    <property type="entry name" value="PEPTIDYL-TRNA HYDROLASE 2, MITOCHONDRIAL"/>
    <property type="match status" value="1"/>
</dbReference>
<dbReference type="EMBL" id="JAAAHW010009513">
    <property type="protein sequence ID" value="KAF9939672.1"/>
    <property type="molecule type" value="Genomic_DNA"/>
</dbReference>
<reference evidence="7" key="1">
    <citation type="journal article" date="2020" name="Fungal Divers.">
        <title>Resolving the Mortierellaceae phylogeny through synthesis of multi-gene phylogenetics and phylogenomics.</title>
        <authorList>
            <person name="Vandepol N."/>
            <person name="Liber J."/>
            <person name="Desiro A."/>
            <person name="Na H."/>
            <person name="Kennedy M."/>
            <person name="Barry K."/>
            <person name="Grigoriev I.V."/>
            <person name="Miller A.N."/>
            <person name="O'Donnell K."/>
            <person name="Stajich J.E."/>
            <person name="Bonito G."/>
        </authorList>
    </citation>
    <scope>NUCLEOTIDE SEQUENCE</scope>
    <source>
        <strain evidence="7">MES-2147</strain>
    </source>
</reference>
<keyword evidence="2" id="KW-0378">Hydrolase</keyword>
<comment type="similarity">
    <text evidence="3">Belongs to the PTH2 family.</text>
</comment>
<comment type="caution">
    <text evidence="7">The sequence shown here is derived from an EMBL/GenBank/DDBJ whole genome shotgun (WGS) entry which is preliminary data.</text>
</comment>
<evidence type="ECO:0000256" key="6">
    <source>
        <dbReference type="SAM" id="Phobius"/>
    </source>
</evidence>
<feature type="compositionally biased region" description="Acidic residues" evidence="5">
    <location>
        <begin position="72"/>
        <end position="108"/>
    </location>
</feature>
<protein>
    <recommendedName>
        <fullName evidence="1">peptidyl-tRNA hydrolase</fullName>
        <ecNumber evidence="1">3.1.1.29</ecNumber>
    </recommendedName>
</protein>
<keyword evidence="8" id="KW-1185">Reference proteome</keyword>
<keyword evidence="6" id="KW-1133">Transmembrane helix</keyword>
<sequence>MEKTFTLGQVFSAGAIGLLTGYFISRNQSQKRSSGSSRSKASKNANQKKSNKNDNKSLDPTLSTKPKKQIEGEDQDGEDDEEDDDNDEDDDDDDDDFTDQDTEDEDGDDLLVEFDLHEEYKMVLVIRSDLGMGKGKAAAQCCHATLANYKELLNKSPQTLKRWEYHSQAKITLKVDSEEEMQVLRLLLLQAQAKSLGLAAHSIQDAGRTQIARGSRTVLAVGPGPVSVINSVTGKLKLY</sequence>
<evidence type="ECO:0000256" key="2">
    <source>
        <dbReference type="ARBA" id="ARBA00022801"/>
    </source>
</evidence>
<dbReference type="Pfam" id="PF01981">
    <property type="entry name" value="PTH2"/>
    <property type="match status" value="1"/>
</dbReference>
<feature type="region of interest" description="Disordered" evidence="5">
    <location>
        <begin position="27"/>
        <end position="108"/>
    </location>
</feature>
<accession>A0A9P6IQN3</accession>
<evidence type="ECO:0000256" key="5">
    <source>
        <dbReference type="SAM" id="MobiDB-lite"/>
    </source>
</evidence>
<dbReference type="GO" id="GO:0005829">
    <property type="term" value="C:cytosol"/>
    <property type="evidence" value="ECO:0007669"/>
    <property type="project" value="TreeGrafter"/>
</dbReference>
<gene>
    <name evidence="7" type="ORF">BGZ65_009812</name>
</gene>
<evidence type="ECO:0000313" key="7">
    <source>
        <dbReference type="EMBL" id="KAF9939672.1"/>
    </source>
</evidence>